<reference evidence="1 2" key="3">
    <citation type="journal article" date="2011" name="J. Bacteriol.">
        <title>Genome sequences of Mycoplasma alligatoris A21JP2T and Mycoplasma crocodyli MP145T.</title>
        <authorList>
            <person name="Brown D.R."/>
            <person name="Farmerie W.G."/>
            <person name="May M."/>
            <person name="Benders G.A."/>
            <person name="Durkin A.S."/>
            <person name="Hlavinka K."/>
            <person name="Hostetler J."/>
            <person name="Jackson J."/>
            <person name="Johnson J."/>
            <person name="Miller R.H."/>
            <person name="Paralanov V."/>
            <person name="Radune D."/>
            <person name="Szczypinski B."/>
            <person name="Glass J.I."/>
        </authorList>
    </citation>
    <scope>NUCLEOTIDE SEQUENCE [LARGE SCALE GENOMIC DNA]</scope>
    <source>
        <strain evidence="2">ATCC 51981 / MP145</strain>
    </source>
</reference>
<name>D5E5V8_MYCCM</name>
<organism evidence="1 2">
    <name type="scientific">Mycoplasma crocodyli (strain ATCC 51981 / MP145)</name>
    <dbReference type="NCBI Taxonomy" id="512564"/>
    <lineage>
        <taxon>Bacteria</taxon>
        <taxon>Bacillati</taxon>
        <taxon>Mycoplasmatota</taxon>
        <taxon>Mollicutes</taxon>
        <taxon>Mycoplasmataceae</taxon>
        <taxon>Mycoplasma</taxon>
    </lineage>
</organism>
<reference evidence="2" key="1">
    <citation type="submission" date="2010-03" db="EMBL/GenBank/DDBJ databases">
        <title>The complete genome of Mycoplasma crocodyli MP145.</title>
        <authorList>
            <person name="Glass J.I."/>
            <person name="Durkin A.S."/>
            <person name="Hostetler J."/>
            <person name="Jackson J."/>
            <person name="Johnson J."/>
            <person name="May M.A."/>
            <person name="Paralanov V."/>
            <person name="Radune D."/>
            <person name="Szczypinski B."/>
            <person name="Brown D.R."/>
        </authorList>
    </citation>
    <scope>NUCLEOTIDE SEQUENCE [LARGE SCALE GENOMIC DNA]</scope>
    <source>
        <strain evidence="2">ATCC 51981 / MP145</strain>
    </source>
</reference>
<keyword evidence="2" id="KW-1185">Reference proteome</keyword>
<dbReference type="AlphaFoldDB" id="D5E5V8"/>
<gene>
    <name evidence="1" type="ordered locus">MCRO_0531</name>
</gene>
<evidence type="ECO:0000313" key="1">
    <source>
        <dbReference type="EMBL" id="ADE19620.1"/>
    </source>
</evidence>
<dbReference type="Proteomes" id="UP000001845">
    <property type="component" value="Chromosome"/>
</dbReference>
<dbReference type="eggNOG" id="ENOG5030NNU">
    <property type="taxonomic scope" value="Bacteria"/>
</dbReference>
<reference key="2">
    <citation type="submission" date="2010-03" db="EMBL/GenBank/DDBJ databases">
        <authorList>
            <person name="Ma Z."/>
            <person name="Wang X."/>
            <person name="Liu H."/>
        </authorList>
    </citation>
    <scope>NUCLEOTIDE SEQUENCE</scope>
    <source>
        <strain>MP145</strain>
    </source>
</reference>
<protein>
    <recommendedName>
        <fullName evidence="3">Lipoprotein-associated type-17 domain-containing protein</fullName>
    </recommendedName>
</protein>
<evidence type="ECO:0008006" key="3">
    <source>
        <dbReference type="Google" id="ProtNLM"/>
    </source>
</evidence>
<accession>D5E5V8</accession>
<dbReference type="EMBL" id="CP001991">
    <property type="protein sequence ID" value="ADE19620.1"/>
    <property type="molecule type" value="Genomic_DNA"/>
</dbReference>
<dbReference type="STRING" id="512564.MCRO_0531"/>
<evidence type="ECO:0000313" key="2">
    <source>
        <dbReference type="Proteomes" id="UP000001845"/>
    </source>
</evidence>
<dbReference type="HOGENOM" id="CLU_1150857_0_0_14"/>
<dbReference type="KEGG" id="mcd:MCRO_0531"/>
<sequence length="241" mass="27177">MKIESPEQKAINEELKKVTIGITGLPNTEYPNHTAKEYTIDQLELKGHDESKYTVEKRAFEINNEIGEVSVIVNLKSIETPTLFSEEKTLKITGFKPVPLGKIETMAKNKTLFIVDKSSTDYATTIEAIKKLIGPDGKGKSYIKQDFSKAQKASEIIFKYGDISKNANSQNNVISFLKYTDNEIDKTIGKNISCPKNYDDGKDVKNRRALFFSLDENGKLIIKFRVTSETNSDTIYTIDLE</sequence>
<proteinExistence type="predicted"/>